<accession>A0ABN3HK82</accession>
<comment type="caution">
    <text evidence="3">The sequence shown here is derived from an EMBL/GenBank/DDBJ whole genome shotgun (WGS) entry which is preliminary data.</text>
</comment>
<keyword evidence="4" id="KW-1185">Reference proteome</keyword>
<feature type="compositionally biased region" description="Basic residues" evidence="1">
    <location>
        <begin position="131"/>
        <end position="144"/>
    </location>
</feature>
<feature type="region of interest" description="Disordered" evidence="1">
    <location>
        <begin position="62"/>
        <end position="93"/>
    </location>
</feature>
<name>A0ABN3HK82_9ACTN</name>
<feature type="transmembrane region" description="Helical" evidence="2">
    <location>
        <begin position="280"/>
        <end position="301"/>
    </location>
</feature>
<feature type="region of interest" description="Disordered" evidence="1">
    <location>
        <begin position="1"/>
        <end position="23"/>
    </location>
</feature>
<keyword evidence="2" id="KW-0812">Transmembrane</keyword>
<evidence type="ECO:0000256" key="2">
    <source>
        <dbReference type="SAM" id="Phobius"/>
    </source>
</evidence>
<keyword evidence="2" id="KW-1133">Transmembrane helix</keyword>
<gene>
    <name evidence="3" type="ORF">GCM10010170_090730</name>
</gene>
<evidence type="ECO:0000313" key="3">
    <source>
        <dbReference type="EMBL" id="GAA2382434.1"/>
    </source>
</evidence>
<proteinExistence type="predicted"/>
<sequence length="302" mass="31388">MSNENVNELPARRGWRGEAAGIPPARTLVPAAVATPVAEPAMGPTAATPPEVFPLWPTTSTMALHEHGAGPGPDPGPSLDPGPGLDLGGGAEAAHAAGRTAVLDHLAGKAEQWPPPAMRAMRQPRDDRRTSPPRRTRRPRRSRPPRGPLAGLTAMLLIGLLAGFFAWTSAEPFWLDMGHGVRGTAEVTACHGSGLLRHCRADFAAPGRETVDGARLMGVDGATGASVAAEMLPGGRIAYAGNPSGLRVRWAAGLGLIVLCGVVLAWLTGAWRFARLRERATAWLLTAAAPVALSAAIVLAAY</sequence>
<protein>
    <submittedName>
        <fullName evidence="3">Uncharacterized protein</fullName>
    </submittedName>
</protein>
<feature type="region of interest" description="Disordered" evidence="1">
    <location>
        <begin position="108"/>
        <end position="148"/>
    </location>
</feature>
<reference evidence="3 4" key="1">
    <citation type="journal article" date="2019" name="Int. J. Syst. Evol. Microbiol.">
        <title>The Global Catalogue of Microorganisms (GCM) 10K type strain sequencing project: providing services to taxonomists for standard genome sequencing and annotation.</title>
        <authorList>
            <consortium name="The Broad Institute Genomics Platform"/>
            <consortium name="The Broad Institute Genome Sequencing Center for Infectious Disease"/>
            <person name="Wu L."/>
            <person name="Ma J."/>
        </authorList>
    </citation>
    <scope>NUCLEOTIDE SEQUENCE [LARGE SCALE GENOMIC DNA]</scope>
    <source>
        <strain evidence="3 4">JCM 3272</strain>
    </source>
</reference>
<feature type="transmembrane region" description="Helical" evidence="2">
    <location>
        <begin position="147"/>
        <end position="167"/>
    </location>
</feature>
<evidence type="ECO:0000256" key="1">
    <source>
        <dbReference type="SAM" id="MobiDB-lite"/>
    </source>
</evidence>
<dbReference type="EMBL" id="BAAARV010000092">
    <property type="protein sequence ID" value="GAA2382434.1"/>
    <property type="molecule type" value="Genomic_DNA"/>
</dbReference>
<feature type="transmembrane region" description="Helical" evidence="2">
    <location>
        <begin position="250"/>
        <end position="268"/>
    </location>
</feature>
<organism evidence="3 4">
    <name type="scientific">Dactylosporangium salmoneum</name>
    <dbReference type="NCBI Taxonomy" id="53361"/>
    <lineage>
        <taxon>Bacteria</taxon>
        <taxon>Bacillati</taxon>
        <taxon>Actinomycetota</taxon>
        <taxon>Actinomycetes</taxon>
        <taxon>Micromonosporales</taxon>
        <taxon>Micromonosporaceae</taxon>
        <taxon>Dactylosporangium</taxon>
    </lineage>
</organism>
<evidence type="ECO:0000313" key="4">
    <source>
        <dbReference type="Proteomes" id="UP001501444"/>
    </source>
</evidence>
<dbReference type="Proteomes" id="UP001501444">
    <property type="component" value="Unassembled WGS sequence"/>
</dbReference>
<keyword evidence="2" id="KW-0472">Membrane</keyword>